<feature type="compositionally biased region" description="Basic and acidic residues" evidence="1">
    <location>
        <begin position="165"/>
        <end position="176"/>
    </location>
</feature>
<dbReference type="AlphaFoldDB" id="A0A5B7GX67"/>
<gene>
    <name evidence="2" type="ORF">E2C01_056367</name>
</gene>
<proteinExistence type="predicted"/>
<protein>
    <submittedName>
        <fullName evidence="2">Uncharacterized protein</fullName>
    </submittedName>
</protein>
<name>A0A5B7GX67_PORTR</name>
<accession>A0A5B7GX67</accession>
<dbReference type="EMBL" id="VSRR010019493">
    <property type="protein sequence ID" value="MPC62283.1"/>
    <property type="molecule type" value="Genomic_DNA"/>
</dbReference>
<comment type="caution">
    <text evidence="2">The sequence shown here is derived from an EMBL/GenBank/DDBJ whole genome shotgun (WGS) entry which is preliminary data.</text>
</comment>
<evidence type="ECO:0000313" key="3">
    <source>
        <dbReference type="Proteomes" id="UP000324222"/>
    </source>
</evidence>
<sequence>MAVRATHTTLPLTLHPRAIPTPAEHLVWRRSVGVLARCCGRRSRVAVRGARSVCAARRCCGGRHVRQRDAGAHTLGCHSPAGAGLGRAEARRGPLSPRAAPSTHPPWGGWAAAPLYPCYWPLLGATAAPAAAAVPARPCSCASHVNQAYKGHCGDVRRLSTLHGPSREGKETRGGAREGQTA</sequence>
<evidence type="ECO:0000256" key="1">
    <source>
        <dbReference type="SAM" id="MobiDB-lite"/>
    </source>
</evidence>
<dbReference type="Proteomes" id="UP000324222">
    <property type="component" value="Unassembled WGS sequence"/>
</dbReference>
<keyword evidence="3" id="KW-1185">Reference proteome</keyword>
<evidence type="ECO:0000313" key="2">
    <source>
        <dbReference type="EMBL" id="MPC62283.1"/>
    </source>
</evidence>
<organism evidence="2 3">
    <name type="scientific">Portunus trituberculatus</name>
    <name type="common">Swimming crab</name>
    <name type="synonym">Neptunus trituberculatus</name>
    <dbReference type="NCBI Taxonomy" id="210409"/>
    <lineage>
        <taxon>Eukaryota</taxon>
        <taxon>Metazoa</taxon>
        <taxon>Ecdysozoa</taxon>
        <taxon>Arthropoda</taxon>
        <taxon>Crustacea</taxon>
        <taxon>Multicrustacea</taxon>
        <taxon>Malacostraca</taxon>
        <taxon>Eumalacostraca</taxon>
        <taxon>Eucarida</taxon>
        <taxon>Decapoda</taxon>
        <taxon>Pleocyemata</taxon>
        <taxon>Brachyura</taxon>
        <taxon>Eubrachyura</taxon>
        <taxon>Portunoidea</taxon>
        <taxon>Portunidae</taxon>
        <taxon>Portuninae</taxon>
        <taxon>Portunus</taxon>
    </lineage>
</organism>
<feature type="region of interest" description="Disordered" evidence="1">
    <location>
        <begin position="160"/>
        <end position="182"/>
    </location>
</feature>
<reference evidence="2 3" key="1">
    <citation type="submission" date="2019-05" db="EMBL/GenBank/DDBJ databases">
        <title>Another draft genome of Portunus trituberculatus and its Hox gene families provides insights of decapod evolution.</title>
        <authorList>
            <person name="Jeong J.-H."/>
            <person name="Song I."/>
            <person name="Kim S."/>
            <person name="Choi T."/>
            <person name="Kim D."/>
            <person name="Ryu S."/>
            <person name="Kim W."/>
        </authorList>
    </citation>
    <scope>NUCLEOTIDE SEQUENCE [LARGE SCALE GENOMIC DNA]</scope>
    <source>
        <tissue evidence="2">Muscle</tissue>
    </source>
</reference>